<keyword evidence="2" id="KW-1185">Reference proteome</keyword>
<dbReference type="Proteomes" id="UP000221165">
    <property type="component" value="Unassembled WGS sequence"/>
</dbReference>
<dbReference type="VEuPathDB" id="ToxoDB:CSUI_004752"/>
<dbReference type="AlphaFoldDB" id="A0A2C6KZD7"/>
<accession>A0A2C6KZD7</accession>
<name>A0A2C6KZD7_9APIC</name>
<feature type="non-terminal residue" evidence="1">
    <location>
        <position position="1"/>
    </location>
</feature>
<dbReference type="GeneID" id="94428147"/>
<comment type="caution">
    <text evidence="1">The sequence shown here is derived from an EMBL/GenBank/DDBJ whole genome shotgun (WGS) entry which is preliminary data.</text>
</comment>
<sequence>RRFFIRERREAFHLMKRMRMTRVTQSRERDDEEGDRHIIYLAVEYYMRERERGVYFVCIHR</sequence>
<evidence type="ECO:0000313" key="1">
    <source>
        <dbReference type="EMBL" id="PHJ21408.1"/>
    </source>
</evidence>
<reference evidence="1 2" key="1">
    <citation type="journal article" date="2017" name="Int. J. Parasitol.">
        <title>The genome of the protozoan parasite Cystoisospora suis and a reverse vaccinology approach to identify vaccine candidates.</title>
        <authorList>
            <person name="Palmieri N."/>
            <person name="Shrestha A."/>
            <person name="Ruttkowski B."/>
            <person name="Beck T."/>
            <person name="Vogl C."/>
            <person name="Tomley F."/>
            <person name="Blake D.P."/>
            <person name="Joachim A."/>
        </authorList>
    </citation>
    <scope>NUCLEOTIDE SEQUENCE [LARGE SCALE GENOMIC DNA]</scope>
    <source>
        <strain evidence="1 2">Wien I</strain>
    </source>
</reference>
<protein>
    <submittedName>
        <fullName evidence="1">Uncharacterized protein</fullName>
    </submittedName>
</protein>
<dbReference type="RefSeq" id="XP_067923091.1">
    <property type="nucleotide sequence ID" value="XM_068064936.1"/>
</dbReference>
<evidence type="ECO:0000313" key="2">
    <source>
        <dbReference type="Proteomes" id="UP000221165"/>
    </source>
</evidence>
<dbReference type="EMBL" id="MIGC01002259">
    <property type="protein sequence ID" value="PHJ21408.1"/>
    <property type="molecule type" value="Genomic_DNA"/>
</dbReference>
<proteinExistence type="predicted"/>
<gene>
    <name evidence="1" type="ORF">CSUI_004752</name>
</gene>
<organism evidence="1 2">
    <name type="scientific">Cystoisospora suis</name>
    <dbReference type="NCBI Taxonomy" id="483139"/>
    <lineage>
        <taxon>Eukaryota</taxon>
        <taxon>Sar</taxon>
        <taxon>Alveolata</taxon>
        <taxon>Apicomplexa</taxon>
        <taxon>Conoidasida</taxon>
        <taxon>Coccidia</taxon>
        <taxon>Eucoccidiorida</taxon>
        <taxon>Eimeriorina</taxon>
        <taxon>Sarcocystidae</taxon>
        <taxon>Cystoisospora</taxon>
    </lineage>
</organism>